<dbReference type="FunFam" id="1.10.3470.10:FF:000001">
    <property type="entry name" value="Vitamin B12 ABC transporter permease BtuC"/>
    <property type="match status" value="1"/>
</dbReference>
<evidence type="ECO:0000313" key="10">
    <source>
        <dbReference type="Proteomes" id="UP000237947"/>
    </source>
</evidence>
<gene>
    <name evidence="9" type="ORF">C5Q98_07660</name>
</gene>
<keyword evidence="4" id="KW-1003">Cell membrane</keyword>
<comment type="subcellular location">
    <subcellularLocation>
        <location evidence="1">Cell membrane</location>
        <topology evidence="1">Multi-pass membrane protein</topology>
    </subcellularLocation>
</comment>
<dbReference type="KEGG" id="fsa:C5Q98_07660"/>
<evidence type="ECO:0000256" key="5">
    <source>
        <dbReference type="ARBA" id="ARBA00022692"/>
    </source>
</evidence>
<dbReference type="InterPro" id="IPR000522">
    <property type="entry name" value="ABC_transptr_permease_BtuC"/>
</dbReference>
<feature type="transmembrane region" description="Helical" evidence="8">
    <location>
        <begin position="117"/>
        <end position="138"/>
    </location>
</feature>
<dbReference type="GO" id="GO:0005886">
    <property type="term" value="C:plasma membrane"/>
    <property type="evidence" value="ECO:0007669"/>
    <property type="project" value="UniProtKB-SubCell"/>
</dbReference>
<dbReference type="RefSeq" id="WP_106013038.1">
    <property type="nucleotide sequence ID" value="NZ_CP027226.1"/>
</dbReference>
<dbReference type="AlphaFoldDB" id="A0A2S0KPZ0"/>
<evidence type="ECO:0000313" key="9">
    <source>
        <dbReference type="EMBL" id="AVM43093.1"/>
    </source>
</evidence>
<dbReference type="Pfam" id="PF01032">
    <property type="entry name" value="FecCD"/>
    <property type="match status" value="1"/>
</dbReference>
<feature type="transmembrane region" description="Helical" evidence="8">
    <location>
        <begin position="63"/>
        <end position="84"/>
    </location>
</feature>
<evidence type="ECO:0000256" key="6">
    <source>
        <dbReference type="ARBA" id="ARBA00022989"/>
    </source>
</evidence>
<dbReference type="PANTHER" id="PTHR30472:SF24">
    <property type="entry name" value="FERRIC ENTEROBACTIN TRANSPORT SYSTEM PERMEASE PROTEIN FEPG"/>
    <property type="match status" value="1"/>
</dbReference>
<proteinExistence type="inferred from homology"/>
<feature type="transmembrane region" description="Helical" evidence="8">
    <location>
        <begin position="91"/>
        <end position="111"/>
    </location>
</feature>
<dbReference type="EMBL" id="CP027226">
    <property type="protein sequence ID" value="AVM43093.1"/>
    <property type="molecule type" value="Genomic_DNA"/>
</dbReference>
<keyword evidence="5 8" id="KW-0812">Transmembrane</keyword>
<dbReference type="SUPFAM" id="SSF81345">
    <property type="entry name" value="ABC transporter involved in vitamin B12 uptake, BtuC"/>
    <property type="match status" value="1"/>
</dbReference>
<keyword evidence="6 8" id="KW-1133">Transmembrane helix</keyword>
<keyword evidence="7 8" id="KW-0472">Membrane</keyword>
<comment type="similarity">
    <text evidence="2">Belongs to the binding-protein-dependent transport system permease family. FecCD subfamily.</text>
</comment>
<feature type="transmembrane region" description="Helical" evidence="8">
    <location>
        <begin position="278"/>
        <end position="299"/>
    </location>
</feature>
<feature type="transmembrane region" description="Helical" evidence="8">
    <location>
        <begin position="233"/>
        <end position="266"/>
    </location>
</feature>
<accession>A0A2S0KPZ0</accession>
<dbReference type="InterPro" id="IPR037294">
    <property type="entry name" value="ABC_BtuC-like"/>
</dbReference>
<protein>
    <submittedName>
        <fullName evidence="9">Iron ABC transporter permease</fullName>
    </submittedName>
</protein>
<dbReference type="OrthoDB" id="9792889at2"/>
<dbReference type="Proteomes" id="UP000237947">
    <property type="component" value="Chromosome"/>
</dbReference>
<evidence type="ECO:0000256" key="7">
    <source>
        <dbReference type="ARBA" id="ARBA00023136"/>
    </source>
</evidence>
<feature type="transmembrane region" description="Helical" evidence="8">
    <location>
        <begin position="192"/>
        <end position="213"/>
    </location>
</feature>
<evidence type="ECO:0000256" key="2">
    <source>
        <dbReference type="ARBA" id="ARBA00007935"/>
    </source>
</evidence>
<dbReference type="PANTHER" id="PTHR30472">
    <property type="entry name" value="FERRIC ENTEROBACTIN TRANSPORT SYSTEM PERMEASE PROTEIN"/>
    <property type="match status" value="1"/>
</dbReference>
<evidence type="ECO:0000256" key="1">
    <source>
        <dbReference type="ARBA" id="ARBA00004651"/>
    </source>
</evidence>
<dbReference type="CDD" id="cd06550">
    <property type="entry name" value="TM_ABC_iron-siderophores_like"/>
    <property type="match status" value="1"/>
</dbReference>
<dbReference type="GO" id="GO:0022857">
    <property type="term" value="F:transmembrane transporter activity"/>
    <property type="evidence" value="ECO:0007669"/>
    <property type="project" value="InterPro"/>
</dbReference>
<evidence type="ECO:0000256" key="8">
    <source>
        <dbReference type="SAM" id="Phobius"/>
    </source>
</evidence>
<keyword evidence="10" id="KW-1185">Reference proteome</keyword>
<organism evidence="9 10">
    <name type="scientific">Fastidiosipila sanguinis</name>
    <dbReference type="NCBI Taxonomy" id="236753"/>
    <lineage>
        <taxon>Bacteria</taxon>
        <taxon>Bacillati</taxon>
        <taxon>Bacillota</taxon>
        <taxon>Clostridia</taxon>
        <taxon>Eubacteriales</taxon>
        <taxon>Oscillospiraceae</taxon>
        <taxon>Fastidiosipila</taxon>
    </lineage>
</organism>
<name>A0A2S0KPZ0_9FIRM</name>
<dbReference type="Gene3D" id="1.10.3470.10">
    <property type="entry name" value="ABC transporter involved in vitamin B12 uptake, BtuC"/>
    <property type="match status" value="1"/>
</dbReference>
<reference evidence="10" key="1">
    <citation type="submission" date="2018-02" db="EMBL/GenBank/DDBJ databases">
        <authorList>
            <person name="Holder M.E."/>
            <person name="Ajami N.J."/>
            <person name="Petrosino J.F."/>
        </authorList>
    </citation>
    <scope>NUCLEOTIDE SEQUENCE [LARGE SCALE GENOMIC DNA]</scope>
    <source>
        <strain evidence="10">CCUG 47711</strain>
    </source>
</reference>
<evidence type="ECO:0000256" key="4">
    <source>
        <dbReference type="ARBA" id="ARBA00022475"/>
    </source>
</evidence>
<dbReference type="GO" id="GO:0033214">
    <property type="term" value="P:siderophore-iron import into cell"/>
    <property type="evidence" value="ECO:0007669"/>
    <property type="project" value="TreeGrafter"/>
</dbReference>
<feature type="transmembrane region" description="Helical" evidence="8">
    <location>
        <begin position="305"/>
        <end position="324"/>
    </location>
</feature>
<keyword evidence="3" id="KW-0813">Transport</keyword>
<evidence type="ECO:0000256" key="3">
    <source>
        <dbReference type="ARBA" id="ARBA00022448"/>
    </source>
</evidence>
<sequence>MAKSKVKNHILFLFLLVLLIITILASTAFGSVRISWQEIIDILFKGEQGGNYQILINIRLPRVAFALVSGMCLAISGLLLQVVLKNPMADSGFLGISSGASLATTAVLLVISVSSVWIPIISFVGGMLAFIIILVVAWEKEISPTRLILTGAALNAILRGVQSFLMTMHSDKLHGVISWQNGNLAGKTWEQFLMFCVYILPALILIILLIPKLNVLNLSDQTIYSLGVPVRKYRIIISTLGVYMAAITVSQVGMIGFVGLIVPHIAKVLVGGNSKVNLPFTMLIGALLLTIADLFSRVVASPLEIPIGTVMSVIGGPFFLYLVARKKRGEK</sequence>